<proteinExistence type="predicted"/>
<organism evidence="1 2">
    <name type="scientific">Algoriphagus jejuensis</name>
    <dbReference type="NCBI Taxonomy" id="419934"/>
    <lineage>
        <taxon>Bacteria</taxon>
        <taxon>Pseudomonadati</taxon>
        <taxon>Bacteroidota</taxon>
        <taxon>Cytophagia</taxon>
        <taxon>Cytophagales</taxon>
        <taxon>Cyclobacteriaceae</taxon>
        <taxon>Algoriphagus</taxon>
    </lineage>
</organism>
<evidence type="ECO:0000313" key="1">
    <source>
        <dbReference type="EMBL" id="GAA0877234.1"/>
    </source>
</evidence>
<dbReference type="RefSeq" id="WP_343847930.1">
    <property type="nucleotide sequence ID" value="NZ_BAAAFI010000001.1"/>
</dbReference>
<reference evidence="2" key="1">
    <citation type="journal article" date="2019" name="Int. J. Syst. Evol. Microbiol.">
        <title>The Global Catalogue of Microorganisms (GCM) 10K type strain sequencing project: providing services to taxonomists for standard genome sequencing and annotation.</title>
        <authorList>
            <consortium name="The Broad Institute Genomics Platform"/>
            <consortium name="The Broad Institute Genome Sequencing Center for Infectious Disease"/>
            <person name="Wu L."/>
            <person name="Ma J."/>
        </authorList>
    </citation>
    <scope>NUCLEOTIDE SEQUENCE [LARGE SCALE GENOMIC DNA]</scope>
    <source>
        <strain evidence="2">JCM 16112</strain>
    </source>
</reference>
<dbReference type="EMBL" id="BAAAFI010000001">
    <property type="protein sequence ID" value="GAA0877234.1"/>
    <property type="molecule type" value="Genomic_DNA"/>
</dbReference>
<gene>
    <name evidence="1" type="ORF">GCM10009119_02020</name>
</gene>
<keyword evidence="2" id="KW-1185">Reference proteome</keyword>
<protein>
    <submittedName>
        <fullName evidence="1">Uncharacterized protein</fullName>
    </submittedName>
</protein>
<evidence type="ECO:0000313" key="2">
    <source>
        <dbReference type="Proteomes" id="UP001500469"/>
    </source>
</evidence>
<comment type="caution">
    <text evidence="1">The sequence shown here is derived from an EMBL/GenBank/DDBJ whole genome shotgun (WGS) entry which is preliminary data.</text>
</comment>
<name>A0ABN1MVA4_9BACT</name>
<dbReference type="Proteomes" id="UP001500469">
    <property type="component" value="Unassembled WGS sequence"/>
</dbReference>
<accession>A0ABN1MVA4</accession>
<sequence length="203" mass="23414">MKTVPHSFSRPIQVIQIYRKQSRFGKEEKKSFDLNAFLAAEEVSSNVGFIENGALFLPENVKEHTGFAEADLMILVDNVISEKREELLFLHSASLNSVEIFKIRGGNPPELHLEWSYFYVGDPSRQSMKLCELVRNKVYEIRINGKTDFSLTGRRPRHYLEQVFVVAHLGNFSECSLFSDSEILPPKTLPEVRKVIDLRKLLW</sequence>